<dbReference type="Gene3D" id="3.40.50.300">
    <property type="entry name" value="P-loop containing nucleotide triphosphate hydrolases"/>
    <property type="match status" value="1"/>
</dbReference>
<dbReference type="Gene3D" id="1.25.40.10">
    <property type="entry name" value="Tetratricopeptide repeat domain"/>
    <property type="match status" value="1"/>
</dbReference>
<dbReference type="Pfam" id="PF00211">
    <property type="entry name" value="Guanylate_cyc"/>
    <property type="match status" value="1"/>
</dbReference>
<dbReference type="CDD" id="cd07302">
    <property type="entry name" value="CHD"/>
    <property type="match status" value="1"/>
</dbReference>
<evidence type="ECO:0000313" key="4">
    <source>
        <dbReference type="EMBL" id="ABG07349.1"/>
    </source>
</evidence>
<dbReference type="KEGG" id="mmc:Mmcs_1237"/>
<sequence>MTIDGGSDDQTHGASIDEMLDRAVAAINRGDRATATVLAAKVLAADGTNPEAEDLLSVPDQPGEIRRLSLLFADLVDSTVLSTRVEPETYRLLVGRYREKVLAAVNRYGGHIGSTAGDGLLAVFGHPIAHEDDARRAVQAGLEVIRDVARLSEQAQRRFGVQIQVRVGVHRGPVYLDTAQDDVYGLAANLAARVSGLAPPGALVVSDAVATLIAADFELEPIPAAWVKGVGEPIVHHRVVAESRSASGAGRPPLVGRDEELARLRASWAQARAGTLTTPGVIFMGEPGIGKSRLAAAAGDMAADSGSVVLELIGSPLQTDTGLYPVRALLECRCDIVRETGEHERLRRLDAVCHACGLEPRLAVPLLAPVLGIEPRAGYEPAAAAGDELYGLVTQEVTRYLLACLGGAGVVVAEDVHWFDPSTRAVLGALLDSAAGRVLVVMTGRPGGWVPSGSTVEVVELPPLTDAQADVLIEALDPGLSADQRAEVAARCDGVPFYIEQVVNGRSQAGVPETLYEPLLARLHASPEVVPVVEAAAVIGRRFDRDLLRSVVGVSPDELDRVIGELEDAGVLESWAGGWSFRHELLREVAAELAPPSVRRGLHGKVADVLVRSGEPEWGLVAQHYAHAARLLDAAAAYQQASTDARRRGALAEARAHLTRALAQLEDAPPDAERDRLEAALRLERGSLGFAADGYQSPEAAADFERCLQLGHAHLRNDELFETLTAVANYHLIRADLRRADKVIAVLRTHFGERQCAHPVIEVLSGTVALLRGDCDAAYHHLHGAGDELATQGRIDEEYGRVVAESKALVRLYLALVALLRGDFDRAEDELAQAARLGSGLGFPGTPYLHAYTRSMTAWLCIESGRLDHAADVAAATIDHAERYGLDMWLRVGATWLSAVDALAALADDRCDRTVLVSLSSALTTHLDNLRSLGVYMYTTIFDAIIGRLLIAAGEPESARERLQEGLELARDNGMHFYDAELLRLRASTHITPDARRADLDAARTLARRQGACLFEMRCGVDDLEAH</sequence>
<dbReference type="GO" id="GO:0035556">
    <property type="term" value="P:intracellular signal transduction"/>
    <property type="evidence" value="ECO:0007669"/>
    <property type="project" value="InterPro"/>
</dbReference>
<name>A0A5Q5BGG2_MYCSS</name>
<reference evidence="4" key="1">
    <citation type="submission" date="2006-06" db="EMBL/GenBank/DDBJ databases">
        <title>Complete sequence of chromosome of Mycobacterium sp. MCS.</title>
        <authorList>
            <consortium name="US DOE Joint Genome Institute"/>
            <person name="Copeland A."/>
            <person name="Lucas S."/>
            <person name="Lapidus A."/>
            <person name="Barry K."/>
            <person name="Detter J.C."/>
            <person name="Glavina del Rio T."/>
            <person name="Hammon N."/>
            <person name="Israni S."/>
            <person name="Dalin E."/>
            <person name="Tice H."/>
            <person name="Pitluck S."/>
            <person name="Martinez M."/>
            <person name="Schmutz J."/>
            <person name="Larimer F."/>
            <person name="Land M."/>
            <person name="Hauser L."/>
            <person name="Kyrpides N."/>
            <person name="Kim E."/>
            <person name="Miller C.D."/>
            <person name="Hughes J.E."/>
            <person name="Anderson A.J."/>
            <person name="Sims R.C."/>
            <person name="Richardson P."/>
        </authorList>
    </citation>
    <scope>NUCLEOTIDE SEQUENCE [LARGE SCALE GENOMIC DNA]</scope>
    <source>
        <strain evidence="4">MCS</strain>
    </source>
</reference>
<protein>
    <submittedName>
        <fullName evidence="4">Adenylate/guanylate cyclase</fullName>
    </submittedName>
</protein>
<dbReference type="InterPro" id="IPR011990">
    <property type="entry name" value="TPR-like_helical_dom_sf"/>
</dbReference>
<dbReference type="AlphaFoldDB" id="A0A5Q5BGG2"/>
<dbReference type="Gene3D" id="3.30.70.1230">
    <property type="entry name" value="Nucleotide cyclase"/>
    <property type="match status" value="1"/>
</dbReference>
<accession>A0A5Q5BGG2</accession>
<keyword evidence="1" id="KW-0547">Nucleotide-binding</keyword>
<dbReference type="EMBL" id="CP000384">
    <property type="protein sequence ID" value="ABG07349.1"/>
    <property type="molecule type" value="Genomic_DNA"/>
</dbReference>
<dbReference type="GO" id="GO:0009190">
    <property type="term" value="P:cyclic nucleotide biosynthetic process"/>
    <property type="evidence" value="ECO:0007669"/>
    <property type="project" value="InterPro"/>
</dbReference>
<dbReference type="PANTHER" id="PTHR16305:SF28">
    <property type="entry name" value="GUANYLATE CYCLASE DOMAIN-CONTAINING PROTEIN"/>
    <property type="match status" value="1"/>
</dbReference>
<evidence type="ECO:0000259" key="3">
    <source>
        <dbReference type="PROSITE" id="PS50125"/>
    </source>
</evidence>
<organism evidence="4">
    <name type="scientific">Mycobacterium sp. (strain MCS)</name>
    <dbReference type="NCBI Taxonomy" id="164756"/>
    <lineage>
        <taxon>Bacteria</taxon>
        <taxon>Bacillati</taxon>
        <taxon>Actinomycetota</taxon>
        <taxon>Actinomycetes</taxon>
        <taxon>Mycobacteriales</taxon>
        <taxon>Mycobacteriaceae</taxon>
        <taxon>Mycobacterium</taxon>
    </lineage>
</organism>
<evidence type="ECO:0000256" key="2">
    <source>
        <dbReference type="ARBA" id="ARBA00022840"/>
    </source>
</evidence>
<dbReference type="Pfam" id="PF13191">
    <property type="entry name" value="AAA_16"/>
    <property type="match status" value="1"/>
</dbReference>
<dbReference type="InterPro" id="IPR029787">
    <property type="entry name" value="Nucleotide_cyclase"/>
</dbReference>
<dbReference type="InterPro" id="IPR027417">
    <property type="entry name" value="P-loop_NTPase"/>
</dbReference>
<feature type="domain" description="Guanylate cyclase" evidence="3">
    <location>
        <begin position="69"/>
        <end position="195"/>
    </location>
</feature>
<dbReference type="PROSITE" id="PS50125">
    <property type="entry name" value="GUANYLATE_CYCLASE_2"/>
    <property type="match status" value="1"/>
</dbReference>
<dbReference type="SMART" id="SM00044">
    <property type="entry name" value="CYCc"/>
    <property type="match status" value="1"/>
</dbReference>
<dbReference type="PANTHER" id="PTHR16305">
    <property type="entry name" value="TESTICULAR SOLUBLE ADENYLYL CYCLASE"/>
    <property type="match status" value="1"/>
</dbReference>
<gene>
    <name evidence="4" type="ordered locus">Mmcs_1237</name>
</gene>
<evidence type="ECO:0000256" key="1">
    <source>
        <dbReference type="ARBA" id="ARBA00022741"/>
    </source>
</evidence>
<dbReference type="GO" id="GO:0005524">
    <property type="term" value="F:ATP binding"/>
    <property type="evidence" value="ECO:0007669"/>
    <property type="project" value="UniProtKB-KW"/>
</dbReference>
<keyword evidence="2" id="KW-0067">ATP-binding</keyword>
<dbReference type="GO" id="GO:0005737">
    <property type="term" value="C:cytoplasm"/>
    <property type="evidence" value="ECO:0007669"/>
    <property type="project" value="TreeGrafter"/>
</dbReference>
<dbReference type="GO" id="GO:0004016">
    <property type="term" value="F:adenylate cyclase activity"/>
    <property type="evidence" value="ECO:0007669"/>
    <property type="project" value="TreeGrafter"/>
</dbReference>
<proteinExistence type="predicted"/>
<dbReference type="SUPFAM" id="SSF52540">
    <property type="entry name" value="P-loop containing nucleoside triphosphate hydrolases"/>
    <property type="match status" value="1"/>
</dbReference>
<dbReference type="InterPro" id="IPR041664">
    <property type="entry name" value="AAA_16"/>
</dbReference>
<dbReference type="InterPro" id="IPR001054">
    <property type="entry name" value="A/G_cyclase"/>
</dbReference>
<dbReference type="SUPFAM" id="SSF55073">
    <property type="entry name" value="Nucleotide cyclase"/>
    <property type="match status" value="1"/>
</dbReference>